<proteinExistence type="predicted"/>
<feature type="compositionally biased region" description="Basic and acidic residues" evidence="1">
    <location>
        <begin position="77"/>
        <end position="100"/>
    </location>
</feature>
<evidence type="ECO:0000256" key="1">
    <source>
        <dbReference type="SAM" id="MobiDB-lite"/>
    </source>
</evidence>
<evidence type="ECO:0000256" key="2">
    <source>
        <dbReference type="SAM" id="Phobius"/>
    </source>
</evidence>
<keyword evidence="2" id="KW-1133">Transmembrane helix</keyword>
<keyword evidence="2" id="KW-0812">Transmembrane</keyword>
<gene>
    <name evidence="3" type="ORF">HCR03_04345</name>
</gene>
<feature type="transmembrane region" description="Helical" evidence="2">
    <location>
        <begin position="48"/>
        <end position="69"/>
    </location>
</feature>
<feature type="region of interest" description="Disordered" evidence="1">
    <location>
        <begin position="75"/>
        <end position="100"/>
    </location>
</feature>
<evidence type="ECO:0000313" key="3">
    <source>
        <dbReference type="EMBL" id="QNK41506.1"/>
    </source>
</evidence>
<dbReference type="Proteomes" id="UP000515909">
    <property type="component" value="Chromosome"/>
</dbReference>
<dbReference type="RefSeq" id="WP_187036798.1">
    <property type="nucleotide sequence ID" value="NZ_CP060286.1"/>
</dbReference>
<dbReference type="AlphaFoldDB" id="A0A7G8TD15"/>
<organism evidence="3 4">
    <name type="scientific">Caproicibacter fermentans</name>
    <dbReference type="NCBI Taxonomy" id="2576756"/>
    <lineage>
        <taxon>Bacteria</taxon>
        <taxon>Bacillati</taxon>
        <taxon>Bacillota</taxon>
        <taxon>Clostridia</taxon>
        <taxon>Eubacteriales</taxon>
        <taxon>Acutalibacteraceae</taxon>
        <taxon>Caproicibacter</taxon>
    </lineage>
</organism>
<protein>
    <submittedName>
        <fullName evidence="3">Uncharacterized protein</fullName>
    </submittedName>
</protein>
<accession>A0A7G8TD15</accession>
<evidence type="ECO:0000313" key="4">
    <source>
        <dbReference type="Proteomes" id="UP000515909"/>
    </source>
</evidence>
<reference evidence="3 4" key="1">
    <citation type="submission" date="2020-08" db="EMBL/GenBank/DDBJ databases">
        <title>The isolate Caproiciproducens sp. 7D4C2 produces n-caproate at mildly acidic conditions from hexoses: genome and rBOX comparison with related strains and chain-elongating bacteria.</title>
        <authorList>
            <person name="Esquivel-Elizondo S."/>
            <person name="Bagci C."/>
            <person name="Temovska M."/>
            <person name="Jeon B.S."/>
            <person name="Bessarab I."/>
            <person name="Williams R.B.H."/>
            <person name="Huson D.H."/>
            <person name="Angenent L.T."/>
        </authorList>
    </citation>
    <scope>NUCLEOTIDE SEQUENCE [LARGE SCALE GENOMIC DNA]</scope>
    <source>
        <strain evidence="3 4">7D4C2</strain>
    </source>
</reference>
<dbReference type="KEGG" id="cfem:HCR03_04345"/>
<name>A0A7G8TD15_9FIRM</name>
<dbReference type="EMBL" id="CP060286">
    <property type="protein sequence ID" value="QNK41506.1"/>
    <property type="molecule type" value="Genomic_DNA"/>
</dbReference>
<keyword evidence="2" id="KW-0472">Membrane</keyword>
<sequence length="100" mass="11735">MKNLFIRVVGLALLFFNMMYCADTVQSIWVTEYEWVAFLSTGRRLVDYIHPFTFFAVIVNFGIAIYLLYLSRGKQNGKADHDCSEKQQISEDRDKEKIQK</sequence>